<evidence type="ECO:0000313" key="1">
    <source>
        <dbReference type="EMBL" id="SHL39168.1"/>
    </source>
</evidence>
<reference evidence="1 2" key="1">
    <citation type="submission" date="2016-11" db="EMBL/GenBank/DDBJ databases">
        <authorList>
            <person name="Jaros S."/>
            <person name="Januszkiewicz K."/>
            <person name="Wedrychowicz H."/>
        </authorList>
    </citation>
    <scope>NUCLEOTIDE SEQUENCE [LARGE SCALE GENOMIC DNA]</scope>
    <source>
        <strain evidence="1 2">DSM 15929</strain>
    </source>
</reference>
<accession>A0A1M7A952</accession>
<dbReference type="Pfam" id="PF01244">
    <property type="entry name" value="Peptidase_M19"/>
    <property type="match status" value="1"/>
</dbReference>
<name>A0A1M7A952_9FIRM</name>
<dbReference type="STRING" id="1121322.SAMN02745136_04796"/>
<keyword evidence="2" id="KW-1185">Reference proteome</keyword>
<dbReference type="PANTHER" id="PTHR10443:SF12">
    <property type="entry name" value="DIPEPTIDASE"/>
    <property type="match status" value="1"/>
</dbReference>
<dbReference type="CDD" id="cd01301">
    <property type="entry name" value="rDP_like"/>
    <property type="match status" value="1"/>
</dbReference>
<dbReference type="GO" id="GO:0006508">
    <property type="term" value="P:proteolysis"/>
    <property type="evidence" value="ECO:0007669"/>
    <property type="project" value="InterPro"/>
</dbReference>
<dbReference type="AlphaFoldDB" id="A0A1M7A952"/>
<proteinExistence type="predicted"/>
<dbReference type="PROSITE" id="PS51365">
    <property type="entry name" value="RENAL_DIPEPTIDASE_2"/>
    <property type="match status" value="1"/>
</dbReference>
<evidence type="ECO:0000313" key="2">
    <source>
        <dbReference type="Proteomes" id="UP000184386"/>
    </source>
</evidence>
<dbReference type="OrthoDB" id="9804920at2"/>
<sequence length="325" mass="36696">MKIVDMHCDTISELFARMKEGRADTLAKNELHIDIEKMKKGDYLLQNFAMFVNLKEREDPLSYCLELIDLYYSQMKLNEEVIAPVFCYEDIEDNRKKGKMSALLTIEEGGVTRGSLAQLRNYYRLGVRMLTLTWNHENGIGYPNVTLKDGKADWHTPNTVKGLTDFGLGFIQEMEDIGMIIDVSHLSDAGFYQVLEHTSKPFVASHSNARSICPHVRNLTNDMICKLSERGGVMGMNFFPAFLGEDKDAGTISAIVRHILHIRNVGGYECIGLGSDFDGIPGHDELKDSSCMPLLAEALKKEGLANNEIEAIFYKNVLRIYKELL</sequence>
<gene>
    <name evidence="1" type="ORF">SAMN02745136_04796</name>
</gene>
<dbReference type="SUPFAM" id="SSF51556">
    <property type="entry name" value="Metallo-dependent hydrolases"/>
    <property type="match status" value="1"/>
</dbReference>
<dbReference type="Proteomes" id="UP000184386">
    <property type="component" value="Unassembled WGS sequence"/>
</dbReference>
<dbReference type="PANTHER" id="PTHR10443">
    <property type="entry name" value="MICROSOMAL DIPEPTIDASE"/>
    <property type="match status" value="1"/>
</dbReference>
<dbReference type="GO" id="GO:0070573">
    <property type="term" value="F:metallodipeptidase activity"/>
    <property type="evidence" value="ECO:0007669"/>
    <property type="project" value="InterPro"/>
</dbReference>
<dbReference type="InterPro" id="IPR032466">
    <property type="entry name" value="Metal_Hydrolase"/>
</dbReference>
<dbReference type="Gene3D" id="3.20.20.140">
    <property type="entry name" value="Metal-dependent hydrolases"/>
    <property type="match status" value="1"/>
</dbReference>
<dbReference type="EMBL" id="FRAC01000031">
    <property type="protein sequence ID" value="SHL39168.1"/>
    <property type="molecule type" value="Genomic_DNA"/>
</dbReference>
<dbReference type="RefSeq" id="WP_073279635.1">
    <property type="nucleotide sequence ID" value="NZ_FRAC01000031.1"/>
</dbReference>
<organism evidence="1 2">
    <name type="scientific">Anaerocolumna jejuensis DSM 15929</name>
    <dbReference type="NCBI Taxonomy" id="1121322"/>
    <lineage>
        <taxon>Bacteria</taxon>
        <taxon>Bacillati</taxon>
        <taxon>Bacillota</taxon>
        <taxon>Clostridia</taxon>
        <taxon>Lachnospirales</taxon>
        <taxon>Lachnospiraceae</taxon>
        <taxon>Anaerocolumna</taxon>
    </lineage>
</organism>
<protein>
    <submittedName>
        <fullName evidence="1">Membrane dipeptidase</fullName>
    </submittedName>
</protein>
<dbReference type="InterPro" id="IPR008257">
    <property type="entry name" value="Pept_M19"/>
</dbReference>